<organism evidence="1 2">
    <name type="scientific">Schizopora paradoxa</name>
    <dbReference type="NCBI Taxonomy" id="27342"/>
    <lineage>
        <taxon>Eukaryota</taxon>
        <taxon>Fungi</taxon>
        <taxon>Dikarya</taxon>
        <taxon>Basidiomycota</taxon>
        <taxon>Agaricomycotina</taxon>
        <taxon>Agaricomycetes</taxon>
        <taxon>Hymenochaetales</taxon>
        <taxon>Schizoporaceae</taxon>
        <taxon>Schizopora</taxon>
    </lineage>
</organism>
<reference evidence="1 2" key="1">
    <citation type="submission" date="2015-04" db="EMBL/GenBank/DDBJ databases">
        <title>Complete genome sequence of Schizopora paradoxa KUC8140, a cosmopolitan wood degrader in East Asia.</title>
        <authorList>
            <consortium name="DOE Joint Genome Institute"/>
            <person name="Min B."/>
            <person name="Park H."/>
            <person name="Jang Y."/>
            <person name="Kim J.-J."/>
            <person name="Kim K.H."/>
            <person name="Pangilinan J."/>
            <person name="Lipzen A."/>
            <person name="Riley R."/>
            <person name="Grigoriev I.V."/>
            <person name="Spatafora J.W."/>
            <person name="Choi I.-G."/>
        </authorList>
    </citation>
    <scope>NUCLEOTIDE SEQUENCE [LARGE SCALE GENOMIC DNA]</scope>
    <source>
        <strain evidence="1 2">KUC8140</strain>
    </source>
</reference>
<proteinExistence type="predicted"/>
<dbReference type="Proteomes" id="UP000053477">
    <property type="component" value="Unassembled WGS sequence"/>
</dbReference>
<name>A0A0H2RI17_9AGAM</name>
<evidence type="ECO:0000313" key="1">
    <source>
        <dbReference type="EMBL" id="KLO04466.1"/>
    </source>
</evidence>
<gene>
    <name evidence="1" type="ORF">SCHPADRAFT_753938</name>
</gene>
<protein>
    <submittedName>
        <fullName evidence="1">Uncharacterized protein</fullName>
    </submittedName>
</protein>
<dbReference type="AlphaFoldDB" id="A0A0H2RI17"/>
<sequence>MPTPSYTGRRALIHRQPPRLLPSPFPSNSLRCSEHVDGTYRTRMNGGDASLHVLWCCSLCRRGRWPSLRRRRVVVGIFGGRRMREGMATCPRCIDVAGTYRMPANASSPSFSHGDERLCRSRRTTRIARSTHVLFRRSVVVAVFPNPLARSSTSAVFESSVNGTHRTWASARVVREPCLHVLVVSVDGTYRNRRIPTSFH</sequence>
<dbReference type="EMBL" id="KQ086532">
    <property type="protein sequence ID" value="KLO04466.1"/>
    <property type="molecule type" value="Genomic_DNA"/>
</dbReference>
<evidence type="ECO:0000313" key="2">
    <source>
        <dbReference type="Proteomes" id="UP000053477"/>
    </source>
</evidence>
<keyword evidence="2" id="KW-1185">Reference proteome</keyword>
<dbReference type="InParanoid" id="A0A0H2RI17"/>
<accession>A0A0H2RI17</accession>